<dbReference type="EMBL" id="JAENIK010000011">
    <property type="protein sequence ID" value="MBK1816840.1"/>
    <property type="molecule type" value="Genomic_DNA"/>
</dbReference>
<protein>
    <recommendedName>
        <fullName evidence="3">Transcription elongation factor GreAB</fullName>
    </recommendedName>
</protein>
<evidence type="ECO:0008006" key="3">
    <source>
        <dbReference type="Google" id="ProtNLM"/>
    </source>
</evidence>
<keyword evidence="2" id="KW-1185">Reference proteome</keyword>
<reference evidence="1" key="1">
    <citation type="submission" date="2021-01" db="EMBL/GenBank/DDBJ databases">
        <title>Modified the classification status of verrucomicrobia.</title>
        <authorList>
            <person name="Feng X."/>
        </authorList>
    </citation>
    <scope>NUCLEOTIDE SEQUENCE</scope>
    <source>
        <strain evidence="1">JCM 18052</strain>
    </source>
</reference>
<evidence type="ECO:0000313" key="1">
    <source>
        <dbReference type="EMBL" id="MBK1816840.1"/>
    </source>
</evidence>
<name>A0A934R7F6_9BACT</name>
<sequence>MKSRLLEQIRAELRASLERLSKAAYEAHAAATDPGSKAEGKYDTRSLEASYLAAGQARQVDELAASLRTFESLTLPDFDPGDAIDAGALVEADLNGETTHFLLVPTSGGLVIPHDGMEITLLTPDSPLYRKLLGMRSGESLEMPVLTVADVL</sequence>
<dbReference type="RefSeq" id="WP_200351765.1">
    <property type="nucleotide sequence ID" value="NZ_BAABHZ010000006.1"/>
</dbReference>
<evidence type="ECO:0000313" key="2">
    <source>
        <dbReference type="Proteomes" id="UP000600139"/>
    </source>
</evidence>
<comment type="caution">
    <text evidence="1">The sequence shown here is derived from an EMBL/GenBank/DDBJ whole genome shotgun (WGS) entry which is preliminary data.</text>
</comment>
<proteinExistence type="predicted"/>
<organism evidence="1 2">
    <name type="scientific">Luteolibacter yonseiensis</name>
    <dbReference type="NCBI Taxonomy" id="1144680"/>
    <lineage>
        <taxon>Bacteria</taxon>
        <taxon>Pseudomonadati</taxon>
        <taxon>Verrucomicrobiota</taxon>
        <taxon>Verrucomicrobiia</taxon>
        <taxon>Verrucomicrobiales</taxon>
        <taxon>Verrucomicrobiaceae</taxon>
        <taxon>Luteolibacter</taxon>
    </lineage>
</organism>
<accession>A0A934R7F6</accession>
<gene>
    <name evidence="1" type="ORF">JIN84_14540</name>
</gene>
<dbReference type="AlphaFoldDB" id="A0A934R7F6"/>
<dbReference type="Proteomes" id="UP000600139">
    <property type="component" value="Unassembled WGS sequence"/>
</dbReference>